<gene>
    <name evidence="7" type="ORF">LC087_01915</name>
</gene>
<comment type="catalytic activity">
    <reaction evidence="3">
        <text>an N-acylsphing-4-enine + H2O = sphing-4-enine + a fatty acid</text>
        <dbReference type="Rhea" id="RHEA:20856"/>
        <dbReference type="ChEBI" id="CHEBI:15377"/>
        <dbReference type="ChEBI" id="CHEBI:28868"/>
        <dbReference type="ChEBI" id="CHEBI:52639"/>
        <dbReference type="ChEBI" id="CHEBI:57756"/>
        <dbReference type="EC" id="3.5.1.23"/>
    </reaction>
</comment>
<evidence type="ECO:0000313" key="8">
    <source>
        <dbReference type="Proteomes" id="UP001197974"/>
    </source>
</evidence>
<comment type="similarity">
    <text evidence="1 3">Belongs to the neutral ceramidase family.</text>
</comment>
<keyword evidence="3" id="KW-0746">Sphingolipid metabolism</keyword>
<dbReference type="PANTHER" id="PTHR12670:SF1">
    <property type="entry name" value="NEUTRAL CERAMIDASE"/>
    <property type="match status" value="1"/>
</dbReference>
<proteinExistence type="inferred from homology"/>
<sequence length="702" mass="78581">MKPFIYVFLSLIIVSSFFENAFNVKAHASSETGNYFVGTGIYDITGPPAELAMMGYANTEQLTEGIHFRLRSRAFVIADSSMDQRVAIVSADLGMIFHSVTQGVVNKLKQKGYGDLYSYDNILLSATHTHSGPGGYSHEGLYNITTFGFYEENYDVIVDGIVQSIIQAHDNLEPGYLELNQGTVEGTSKNRSIEAYNNNPQSEKDQYEDSFDKTMTLLNFRNDDGQLLGVLNWFPVHPVSMGQENSLISGDNKGYASYLFEEDYSTDYDSSQTFVAAFAQSNEGDVTPNIFGDGIGYGENDFEHTKKAGEIQYEAAENLSEQATKRLDGALSSIHIFRDFSNLEINGEYTNGIVQSTFPSTLGYSFAAGTEDGRPETSILPSFYEGMTQPEYSINDHDHFYDEVQTLLSIVPQIGEMSGNQYPDLWEQHFPKPVLFAPSKVTPDAWTPQTIPIQMIQLGDLYLLSVPGEFTTMAGRRLTTHIKEQIDEKTGKDNTVIISGLSNSYSSYVATPEEYDKQHYEGASTQFGKWTLSAYLQAFTSLTDALINDGSVQSDPTPKDLSDEQVYLKPKVLFDGTPIGKEFGSKRSDVDSQYEPEETVKVSFWAGHPNNDFKTQKTYLEVQKKEGDQWVVIADDNDWNTKFYWKRHSTILATSFTTIKWNIPKDVEEGQYRIVHYGAHKNISGKISSYKGVSSTFQVNVN</sequence>
<keyword evidence="8" id="KW-1185">Reference proteome</keyword>
<dbReference type="InterPro" id="IPR031329">
    <property type="entry name" value="NEUT/ALK_ceramidase_N"/>
</dbReference>
<evidence type="ECO:0000259" key="6">
    <source>
        <dbReference type="Pfam" id="PF17048"/>
    </source>
</evidence>
<dbReference type="InterPro" id="IPR031331">
    <property type="entry name" value="NEUT/ALK_ceramidase_C"/>
</dbReference>
<evidence type="ECO:0000256" key="4">
    <source>
        <dbReference type="SAM" id="SignalP"/>
    </source>
</evidence>
<evidence type="ECO:0000256" key="3">
    <source>
        <dbReference type="RuleBase" id="RU366019"/>
    </source>
</evidence>
<dbReference type="Gene3D" id="2.60.40.2300">
    <property type="entry name" value="Neutral/alkaline non-lysosomal ceramidase, C-terminal domain"/>
    <property type="match status" value="1"/>
</dbReference>
<accession>A0ABY9JUC0</accession>
<feature type="domain" description="Neutral/alkaline non-lysosomal ceramidase N-terminal" evidence="5">
    <location>
        <begin position="35"/>
        <end position="537"/>
    </location>
</feature>
<name>A0ABY9JUC0_9BACI</name>
<feature type="chain" id="PRO_5045466525" description="Neutral ceramidase" evidence="4">
    <location>
        <begin position="22"/>
        <end position="702"/>
    </location>
</feature>
<feature type="domain" description="Neutral/alkaline non-lysosomal ceramidase C-terminal" evidence="6">
    <location>
        <begin position="539"/>
        <end position="699"/>
    </location>
</feature>
<dbReference type="EMBL" id="CP129013">
    <property type="protein sequence ID" value="WLR43001.1"/>
    <property type="molecule type" value="Genomic_DNA"/>
</dbReference>
<dbReference type="PANTHER" id="PTHR12670">
    <property type="entry name" value="CERAMIDASE"/>
    <property type="match status" value="1"/>
</dbReference>
<keyword evidence="3" id="KW-0443">Lipid metabolism</keyword>
<dbReference type="InterPro" id="IPR006823">
    <property type="entry name" value="Ceramidase_alk"/>
</dbReference>
<protein>
    <recommendedName>
        <fullName evidence="3">Neutral ceramidase</fullName>
        <ecNumber evidence="3">3.5.1.23</ecNumber>
    </recommendedName>
</protein>
<evidence type="ECO:0000259" key="5">
    <source>
        <dbReference type="Pfam" id="PF04734"/>
    </source>
</evidence>
<dbReference type="Pfam" id="PF17048">
    <property type="entry name" value="Ceramidse_alk_C"/>
    <property type="match status" value="1"/>
</dbReference>
<keyword evidence="2 3" id="KW-0378">Hydrolase</keyword>
<keyword evidence="4" id="KW-0732">Signal</keyword>
<dbReference type="Proteomes" id="UP001197974">
    <property type="component" value="Chromosome"/>
</dbReference>
<evidence type="ECO:0000256" key="1">
    <source>
        <dbReference type="ARBA" id="ARBA00009835"/>
    </source>
</evidence>
<dbReference type="InterPro" id="IPR038445">
    <property type="entry name" value="NCDase_C_sf"/>
</dbReference>
<dbReference type="Pfam" id="PF04734">
    <property type="entry name" value="Ceramidase_alk"/>
    <property type="match status" value="1"/>
</dbReference>
<evidence type="ECO:0000313" key="7">
    <source>
        <dbReference type="EMBL" id="WLR43001.1"/>
    </source>
</evidence>
<dbReference type="RefSeq" id="WP_226538817.1">
    <property type="nucleotide sequence ID" value="NZ_CP129013.1"/>
</dbReference>
<evidence type="ECO:0000256" key="2">
    <source>
        <dbReference type="ARBA" id="ARBA00022801"/>
    </source>
</evidence>
<organism evidence="7 8">
    <name type="scientific">Bacillus carboniphilus</name>
    <dbReference type="NCBI Taxonomy" id="86663"/>
    <lineage>
        <taxon>Bacteria</taxon>
        <taxon>Bacillati</taxon>
        <taxon>Bacillota</taxon>
        <taxon>Bacilli</taxon>
        <taxon>Bacillales</taxon>
        <taxon>Bacillaceae</taxon>
        <taxon>Bacillus</taxon>
    </lineage>
</organism>
<feature type="signal peptide" evidence="4">
    <location>
        <begin position="1"/>
        <end position="21"/>
    </location>
</feature>
<dbReference type="EC" id="3.5.1.23" evidence="3"/>
<reference evidence="7 8" key="1">
    <citation type="submission" date="2023-06" db="EMBL/GenBank/DDBJ databases">
        <title>Five Gram-positive bacteria isolated from mangrove sediments in Shenzhen, Guangdong, China.</title>
        <authorList>
            <person name="Yu S."/>
            <person name="Zheng W."/>
            <person name="Huang Y."/>
        </authorList>
    </citation>
    <scope>NUCLEOTIDE SEQUENCE [LARGE SCALE GENOMIC DNA]</scope>
    <source>
        <strain evidence="7 8">SaN35-3</strain>
    </source>
</reference>